<evidence type="ECO:0000313" key="4">
    <source>
        <dbReference type="Proteomes" id="UP000183508"/>
    </source>
</evidence>
<dbReference type="GO" id="GO:0051301">
    <property type="term" value="P:cell division"/>
    <property type="evidence" value="ECO:0007669"/>
    <property type="project" value="UniProtKB-KW"/>
</dbReference>
<dbReference type="EMBL" id="FPBV01000004">
    <property type="protein sequence ID" value="SFU57875.1"/>
    <property type="molecule type" value="Genomic_DNA"/>
</dbReference>
<dbReference type="Pfam" id="PF04977">
    <property type="entry name" value="DivIC"/>
    <property type="match status" value="1"/>
</dbReference>
<dbReference type="InterPro" id="IPR007060">
    <property type="entry name" value="FtsL/DivIC"/>
</dbReference>
<keyword evidence="3" id="KW-0132">Cell division</keyword>
<dbReference type="AlphaFoldDB" id="A0A1I7HAV9"/>
<accession>A0A1I7HAV9</accession>
<keyword evidence="2" id="KW-1133">Transmembrane helix</keyword>
<feature type="coiled-coil region" evidence="1">
    <location>
        <begin position="66"/>
        <end position="93"/>
    </location>
</feature>
<protein>
    <submittedName>
        <fullName evidence="3">Cell division protein FtsL</fullName>
    </submittedName>
</protein>
<keyword evidence="2" id="KW-0472">Membrane</keyword>
<evidence type="ECO:0000313" key="3">
    <source>
        <dbReference type="EMBL" id="SFU57875.1"/>
    </source>
</evidence>
<organism evidence="3 4">
    <name type="scientific">Alicyclobacillus macrosporangiidus</name>
    <dbReference type="NCBI Taxonomy" id="392015"/>
    <lineage>
        <taxon>Bacteria</taxon>
        <taxon>Bacillati</taxon>
        <taxon>Bacillota</taxon>
        <taxon>Bacilli</taxon>
        <taxon>Bacillales</taxon>
        <taxon>Alicyclobacillaceae</taxon>
        <taxon>Alicyclobacillus</taxon>
    </lineage>
</organism>
<keyword evidence="4" id="KW-1185">Reference proteome</keyword>
<evidence type="ECO:0000256" key="2">
    <source>
        <dbReference type="SAM" id="Phobius"/>
    </source>
</evidence>
<evidence type="ECO:0000256" key="1">
    <source>
        <dbReference type="SAM" id="Coils"/>
    </source>
</evidence>
<keyword evidence="3" id="KW-0131">Cell cycle</keyword>
<reference evidence="4" key="1">
    <citation type="submission" date="2016-10" db="EMBL/GenBank/DDBJ databases">
        <authorList>
            <person name="Varghese N."/>
        </authorList>
    </citation>
    <scope>NUCLEOTIDE SEQUENCE [LARGE SCALE GENOMIC DNA]</scope>
    <source>
        <strain evidence="4">DSM 17980</strain>
    </source>
</reference>
<name>A0A1I7HAV9_9BACL</name>
<sequence length="127" mass="13725">MQALKRAVAEDVRVHRPAAPASRGEAQRRAGVQARRWTRWERISTLACIALSAGVVWFVASTGATIHQMSNQIDRLQSQIQRATAENASLAAQVDTLSKPDRILSTAEKAGARYANPVEIVPGTAGH</sequence>
<keyword evidence="1" id="KW-0175">Coiled coil</keyword>
<feature type="transmembrane region" description="Helical" evidence="2">
    <location>
        <begin position="43"/>
        <end position="60"/>
    </location>
</feature>
<keyword evidence="2" id="KW-0812">Transmembrane</keyword>
<dbReference type="Proteomes" id="UP000183508">
    <property type="component" value="Unassembled WGS sequence"/>
</dbReference>
<proteinExistence type="predicted"/>
<dbReference type="STRING" id="392015.SAMN05421543_10487"/>
<dbReference type="OrthoDB" id="2375820at2"/>
<dbReference type="RefSeq" id="WP_074950246.1">
    <property type="nucleotide sequence ID" value="NZ_FPBV01000004.1"/>
</dbReference>
<gene>
    <name evidence="3" type="ORF">SAMN05421543_10487</name>
</gene>